<dbReference type="Pfam" id="PF01156">
    <property type="entry name" value="IU_nuc_hydro"/>
    <property type="match status" value="1"/>
</dbReference>
<evidence type="ECO:0000259" key="3">
    <source>
        <dbReference type="Pfam" id="PF01156"/>
    </source>
</evidence>
<dbReference type="InterPro" id="IPR023186">
    <property type="entry name" value="IUNH"/>
</dbReference>
<dbReference type="InterPro" id="IPR001910">
    <property type="entry name" value="Inosine/uridine_hydrolase_dom"/>
</dbReference>
<dbReference type="InterPro" id="IPR015910">
    <property type="entry name" value="I/U_nuclsd_hydro_CS"/>
</dbReference>
<evidence type="ECO:0000313" key="4">
    <source>
        <dbReference type="EMBL" id="CAA9448619.1"/>
    </source>
</evidence>
<protein>
    <submittedName>
        <fullName evidence="4">Inosine-uridine preferring nucleoside hydrolase</fullName>
        <ecNumber evidence="4">3.2.2.1</ecNumber>
    </submittedName>
</protein>
<feature type="domain" description="Inosine/uridine-preferring nucleoside hydrolase" evidence="3">
    <location>
        <begin position="5"/>
        <end position="301"/>
    </location>
</feature>
<dbReference type="EC" id="3.2.2.1" evidence="4"/>
<dbReference type="EMBL" id="CADCUW010000563">
    <property type="protein sequence ID" value="CAA9448619.1"/>
    <property type="molecule type" value="Genomic_DNA"/>
</dbReference>
<dbReference type="InterPro" id="IPR036452">
    <property type="entry name" value="Ribo_hydro-like"/>
</dbReference>
<organism evidence="4">
    <name type="scientific">uncultured Rubrobacteraceae bacterium</name>
    <dbReference type="NCBI Taxonomy" id="349277"/>
    <lineage>
        <taxon>Bacteria</taxon>
        <taxon>Bacillati</taxon>
        <taxon>Actinomycetota</taxon>
        <taxon>Rubrobacteria</taxon>
        <taxon>Rubrobacterales</taxon>
        <taxon>Rubrobacteraceae</taxon>
        <taxon>environmental samples</taxon>
    </lineage>
</organism>
<dbReference type="AlphaFoldDB" id="A0A6J4QT14"/>
<dbReference type="GO" id="GO:0008477">
    <property type="term" value="F:purine nucleosidase activity"/>
    <property type="evidence" value="ECO:0007669"/>
    <property type="project" value="UniProtKB-EC"/>
</dbReference>
<dbReference type="GO" id="GO:0005829">
    <property type="term" value="C:cytosol"/>
    <property type="evidence" value="ECO:0007669"/>
    <property type="project" value="TreeGrafter"/>
</dbReference>
<proteinExistence type="predicted"/>
<sequence length="309" mass="32633">MRRFLIDTDTGSDDAVALVMALKHPDVTVEAVTIVAGNVPLEQGAQNALYTVELCGSTVPVFRGVGAPLLSPVVGAEEVHGLDGMGDIGLPLSGREPAPGHAVDVLVEKISASPGELTLVTLGPLTNVALALLRDPSISVKVNGCVMMGGTGQGPGNVTPVAEYNIWADPEAAKVVFESGMPLMMVGWDISRRYAVFGPDDSARLRGIGTPLAEFCVDIQRVLDEWARENTRLAGFDLPDPIAMAIALDPSVATEMRRLFVAVETGGAWSRGQTVVDHLNVAGREPNVEVVVEASRERFLDLLHAAVGR</sequence>
<dbReference type="GO" id="GO:0045437">
    <property type="term" value="F:uridine nucleosidase activity"/>
    <property type="evidence" value="ECO:0007669"/>
    <property type="project" value="UniProtKB-ARBA"/>
</dbReference>
<dbReference type="CDD" id="cd02649">
    <property type="entry name" value="nuc_hydro_CeIAG"/>
    <property type="match status" value="1"/>
</dbReference>
<dbReference type="PANTHER" id="PTHR12304">
    <property type="entry name" value="INOSINE-URIDINE PREFERRING NUCLEOSIDE HYDROLASE"/>
    <property type="match status" value="1"/>
</dbReference>
<name>A0A6J4QT14_9ACTN</name>
<evidence type="ECO:0000256" key="2">
    <source>
        <dbReference type="ARBA" id="ARBA00023295"/>
    </source>
</evidence>
<dbReference type="SUPFAM" id="SSF53590">
    <property type="entry name" value="Nucleoside hydrolase"/>
    <property type="match status" value="1"/>
</dbReference>
<accession>A0A6J4QT14</accession>
<dbReference type="GO" id="GO:0006152">
    <property type="term" value="P:purine nucleoside catabolic process"/>
    <property type="evidence" value="ECO:0007669"/>
    <property type="project" value="TreeGrafter"/>
</dbReference>
<keyword evidence="1 4" id="KW-0378">Hydrolase</keyword>
<keyword evidence="2 4" id="KW-0326">Glycosidase</keyword>
<dbReference type="Gene3D" id="3.90.245.10">
    <property type="entry name" value="Ribonucleoside hydrolase-like"/>
    <property type="match status" value="1"/>
</dbReference>
<dbReference type="PROSITE" id="PS01247">
    <property type="entry name" value="IUNH"/>
    <property type="match status" value="1"/>
</dbReference>
<gene>
    <name evidence="4" type="ORF">AVDCRST_MAG01-01-4335</name>
</gene>
<reference evidence="4" key="1">
    <citation type="submission" date="2020-02" db="EMBL/GenBank/DDBJ databases">
        <authorList>
            <person name="Meier V. D."/>
        </authorList>
    </citation>
    <scope>NUCLEOTIDE SEQUENCE</scope>
    <source>
        <strain evidence="4">AVDCRST_MAG01</strain>
    </source>
</reference>
<evidence type="ECO:0000256" key="1">
    <source>
        <dbReference type="ARBA" id="ARBA00022801"/>
    </source>
</evidence>
<dbReference type="PANTHER" id="PTHR12304:SF4">
    <property type="entry name" value="URIDINE NUCLEOSIDASE"/>
    <property type="match status" value="1"/>
</dbReference>